<dbReference type="PANTHER" id="PTHR11092:SF0">
    <property type="entry name" value="EPIMERASE FAMILY PROTEIN SDR39U1"/>
    <property type="match status" value="1"/>
</dbReference>
<feature type="domain" description="DUF1731" evidence="3">
    <location>
        <begin position="249"/>
        <end position="295"/>
    </location>
</feature>
<evidence type="ECO:0000313" key="5">
    <source>
        <dbReference type="Proteomes" id="UP000182589"/>
    </source>
</evidence>
<evidence type="ECO:0008006" key="6">
    <source>
        <dbReference type="Google" id="ProtNLM"/>
    </source>
</evidence>
<dbReference type="Pfam" id="PF01370">
    <property type="entry name" value="Epimerase"/>
    <property type="match status" value="1"/>
</dbReference>
<proteinExistence type="inferred from homology"/>
<dbReference type="InterPro" id="IPR036291">
    <property type="entry name" value="NAD(P)-bd_dom_sf"/>
</dbReference>
<keyword evidence="5" id="KW-1185">Reference proteome</keyword>
<sequence>MRIVAIGGSGFIGSHLCKHLGLAGHQVTVVRRPYTVERLLAACKINATQNLNTSSDEDQAYAIVNLAGASLNRGRWSAHDRNEILTSRIATSKAVVTAISQAPQPPRAYVQASAIGYYGTSFDDTFTEDDAPGDDFLATVCTRWEQAAQPVHQRTRVVCIRLGMVLGKDGGALSSLLPLFRIGLGGTVGNGRQWVSWIHVADASALIEWCLRDDRITGPINATAPHPVQMRDFTRAIARQLHRPHLLSIPAPILRLALGQRAQLVLTGQRVLPAKAEALHFQFAFPYLDAALANIL</sequence>
<dbReference type="RefSeq" id="WP_006448279.1">
    <property type="nucleotide sequence ID" value="NZ_FNOJ01000002.1"/>
</dbReference>
<dbReference type="NCBIfam" id="TIGR01777">
    <property type="entry name" value="yfcH"/>
    <property type="match status" value="1"/>
</dbReference>
<dbReference type="AlphaFoldDB" id="A0A1H2R5T9"/>
<evidence type="ECO:0000256" key="1">
    <source>
        <dbReference type="ARBA" id="ARBA00009353"/>
    </source>
</evidence>
<dbReference type="PANTHER" id="PTHR11092">
    <property type="entry name" value="SUGAR NUCLEOTIDE EPIMERASE RELATED"/>
    <property type="match status" value="1"/>
</dbReference>
<reference evidence="5" key="1">
    <citation type="submission" date="2016-10" db="EMBL/GenBank/DDBJ databases">
        <authorList>
            <person name="Varghese N."/>
        </authorList>
    </citation>
    <scope>NUCLEOTIDE SEQUENCE [LARGE SCALE GENOMIC DNA]</scope>
    <source>
        <strain evidence="5">DSM 12489</strain>
    </source>
</reference>
<comment type="similarity">
    <text evidence="1">Belongs to the NAD(P)-dependent epimerase/dehydratase family. SDR39U1 subfamily.</text>
</comment>
<dbReference type="Proteomes" id="UP000182589">
    <property type="component" value="Unassembled WGS sequence"/>
</dbReference>
<dbReference type="SUPFAM" id="SSF51735">
    <property type="entry name" value="NAD(P)-binding Rossmann-fold domains"/>
    <property type="match status" value="1"/>
</dbReference>
<feature type="domain" description="NAD-dependent epimerase/dehydratase" evidence="2">
    <location>
        <begin position="6"/>
        <end position="213"/>
    </location>
</feature>
<dbReference type="EMBL" id="FNOJ01000002">
    <property type="protein sequence ID" value="SDW14826.1"/>
    <property type="molecule type" value="Genomic_DNA"/>
</dbReference>
<protein>
    <recommendedName>
        <fullName evidence="6">TIGR01777 family protein</fullName>
    </recommendedName>
</protein>
<gene>
    <name evidence="4" type="ORF">SAMN04489725_102179</name>
</gene>
<name>A0A1H2R5T9_9BACL</name>
<dbReference type="CDD" id="cd05242">
    <property type="entry name" value="SDR_a8"/>
    <property type="match status" value="1"/>
</dbReference>
<dbReference type="STRING" id="89784.SAMN04489725_102179"/>
<organism evidence="4 5">
    <name type="scientific">Alicyclobacillus hesperidum</name>
    <dbReference type="NCBI Taxonomy" id="89784"/>
    <lineage>
        <taxon>Bacteria</taxon>
        <taxon>Bacillati</taxon>
        <taxon>Bacillota</taxon>
        <taxon>Bacilli</taxon>
        <taxon>Bacillales</taxon>
        <taxon>Alicyclobacillaceae</taxon>
        <taxon>Alicyclobacillus</taxon>
    </lineage>
</organism>
<evidence type="ECO:0000259" key="2">
    <source>
        <dbReference type="Pfam" id="PF01370"/>
    </source>
</evidence>
<dbReference type="InterPro" id="IPR013549">
    <property type="entry name" value="DUF1731"/>
</dbReference>
<dbReference type="Pfam" id="PF08338">
    <property type="entry name" value="DUF1731"/>
    <property type="match status" value="1"/>
</dbReference>
<evidence type="ECO:0000313" key="4">
    <source>
        <dbReference type="EMBL" id="SDW14826.1"/>
    </source>
</evidence>
<dbReference type="Gene3D" id="3.40.50.720">
    <property type="entry name" value="NAD(P)-binding Rossmann-like Domain"/>
    <property type="match status" value="1"/>
</dbReference>
<evidence type="ECO:0000259" key="3">
    <source>
        <dbReference type="Pfam" id="PF08338"/>
    </source>
</evidence>
<accession>A0A1H2R5T9</accession>
<dbReference type="InterPro" id="IPR010099">
    <property type="entry name" value="SDR39U1"/>
</dbReference>
<dbReference type="InterPro" id="IPR001509">
    <property type="entry name" value="Epimerase_deHydtase"/>
</dbReference>